<keyword evidence="4" id="KW-1185">Reference proteome</keyword>
<evidence type="ECO:0000313" key="4">
    <source>
        <dbReference type="Proteomes" id="UP000244248"/>
    </source>
</evidence>
<comment type="caution">
    <text evidence="3">The sequence shown here is derived from an EMBL/GenBank/DDBJ whole genome shotgun (WGS) entry which is preliminary data.</text>
</comment>
<dbReference type="OrthoDB" id="7069254at2"/>
<keyword evidence="1" id="KW-0175">Coiled coil</keyword>
<proteinExistence type="predicted"/>
<dbReference type="Proteomes" id="UP000244248">
    <property type="component" value="Unassembled WGS sequence"/>
</dbReference>
<evidence type="ECO:0000256" key="2">
    <source>
        <dbReference type="SAM" id="MobiDB-lite"/>
    </source>
</evidence>
<reference evidence="3 4" key="1">
    <citation type="submission" date="2018-04" db="EMBL/GenBank/DDBJ databases">
        <title>Novel species isolated from glacier.</title>
        <authorList>
            <person name="Liu Q."/>
            <person name="Xin Y.-H."/>
        </authorList>
    </citation>
    <scope>NUCLEOTIDE SEQUENCE [LARGE SCALE GENOMIC DNA]</scope>
    <source>
        <strain evidence="3 4">GT1R17</strain>
    </source>
</reference>
<organism evidence="3 4">
    <name type="scientific">Stenotrophobium rhamnosiphilum</name>
    <dbReference type="NCBI Taxonomy" id="2029166"/>
    <lineage>
        <taxon>Bacteria</taxon>
        <taxon>Pseudomonadati</taxon>
        <taxon>Pseudomonadota</taxon>
        <taxon>Gammaproteobacteria</taxon>
        <taxon>Nevskiales</taxon>
        <taxon>Nevskiaceae</taxon>
        <taxon>Stenotrophobium</taxon>
    </lineage>
</organism>
<accession>A0A2T5MGF7</accession>
<protein>
    <submittedName>
        <fullName evidence="3">Uncharacterized protein</fullName>
    </submittedName>
</protein>
<feature type="region of interest" description="Disordered" evidence="2">
    <location>
        <begin position="128"/>
        <end position="151"/>
    </location>
</feature>
<evidence type="ECO:0000256" key="1">
    <source>
        <dbReference type="SAM" id="Coils"/>
    </source>
</evidence>
<dbReference type="AlphaFoldDB" id="A0A2T5MGF7"/>
<name>A0A2T5MGF7_9GAMM</name>
<sequence length="151" mass="15880">MIIALTLLALVISAALVVSLQRRMRAAQRLQRRNEAAVAELQLVTQIRGQISAGQSVAENVVAGGTNTVRAVHKGIASIPFGILESIPVTRDTTRVVRLIHDAISDGVYGGISATNKVLHQVARNAASSALKSDGASGPKELPKDPTNKSK</sequence>
<feature type="compositionally biased region" description="Basic and acidic residues" evidence="2">
    <location>
        <begin position="141"/>
        <end position="151"/>
    </location>
</feature>
<dbReference type="RefSeq" id="WP_107940199.1">
    <property type="nucleotide sequence ID" value="NZ_QANS01000003.1"/>
</dbReference>
<dbReference type="EMBL" id="QANS01000003">
    <property type="protein sequence ID" value="PTU31652.1"/>
    <property type="molecule type" value="Genomic_DNA"/>
</dbReference>
<evidence type="ECO:0000313" key="3">
    <source>
        <dbReference type="EMBL" id="PTU31652.1"/>
    </source>
</evidence>
<feature type="coiled-coil region" evidence="1">
    <location>
        <begin position="20"/>
        <end position="47"/>
    </location>
</feature>
<gene>
    <name evidence="3" type="ORF">CJD38_10065</name>
</gene>